<keyword evidence="5" id="KW-1185">Reference proteome</keyword>
<evidence type="ECO:0000313" key="5">
    <source>
        <dbReference type="Proteomes" id="UP000619260"/>
    </source>
</evidence>
<keyword evidence="2" id="KW-0472">Membrane</keyword>
<proteinExistence type="predicted"/>
<evidence type="ECO:0000256" key="3">
    <source>
        <dbReference type="SAM" id="SignalP"/>
    </source>
</evidence>
<evidence type="ECO:0000313" key="4">
    <source>
        <dbReference type="EMBL" id="GIJ47298.1"/>
    </source>
</evidence>
<name>A0A8J3YNF7_9ACTN</name>
<organism evidence="4 5">
    <name type="scientific">Virgisporangium aliadipatigenens</name>
    <dbReference type="NCBI Taxonomy" id="741659"/>
    <lineage>
        <taxon>Bacteria</taxon>
        <taxon>Bacillati</taxon>
        <taxon>Actinomycetota</taxon>
        <taxon>Actinomycetes</taxon>
        <taxon>Micromonosporales</taxon>
        <taxon>Micromonosporaceae</taxon>
        <taxon>Virgisporangium</taxon>
    </lineage>
</organism>
<comment type="caution">
    <text evidence="4">The sequence shown here is derived from an EMBL/GenBank/DDBJ whole genome shotgun (WGS) entry which is preliminary data.</text>
</comment>
<dbReference type="EMBL" id="BOPF01000014">
    <property type="protein sequence ID" value="GIJ47298.1"/>
    <property type="molecule type" value="Genomic_DNA"/>
</dbReference>
<dbReference type="Proteomes" id="UP000619260">
    <property type="component" value="Unassembled WGS sequence"/>
</dbReference>
<keyword evidence="2" id="KW-0812">Transmembrane</keyword>
<reference evidence="4" key="1">
    <citation type="submission" date="2021-01" db="EMBL/GenBank/DDBJ databases">
        <title>Whole genome shotgun sequence of Virgisporangium aliadipatigenens NBRC 105644.</title>
        <authorList>
            <person name="Komaki H."/>
            <person name="Tamura T."/>
        </authorList>
    </citation>
    <scope>NUCLEOTIDE SEQUENCE</scope>
    <source>
        <strain evidence="4">NBRC 105644</strain>
    </source>
</reference>
<feature type="compositionally biased region" description="Low complexity" evidence="1">
    <location>
        <begin position="433"/>
        <end position="448"/>
    </location>
</feature>
<dbReference type="AlphaFoldDB" id="A0A8J3YNF7"/>
<protein>
    <recommendedName>
        <fullName evidence="6">LPXTG-motif cell wall anchor domain-containing protein</fullName>
    </recommendedName>
</protein>
<evidence type="ECO:0000256" key="1">
    <source>
        <dbReference type="SAM" id="MobiDB-lite"/>
    </source>
</evidence>
<gene>
    <name evidence="4" type="ORF">Val02_41840</name>
</gene>
<evidence type="ECO:0000256" key="2">
    <source>
        <dbReference type="SAM" id="Phobius"/>
    </source>
</evidence>
<accession>A0A8J3YNF7</accession>
<sequence>MRRRRLVSVATVLTALAVAVGVGGGTALAAPDPAGGAVRLAAAPEILLAVNGFPRTVRFQFTVGDAKNAKATFELAKAADVATFGFPAACVTTGTAVTCALGSPAQVDVVVRPKAGVAAGAKGSIAVTTTADGVQPHTQEIPVSVHAGVDLTLQEFPAAKEYTPDQKFTIAPVVANYGGVTAKRIQVVYSYALGVVPSNYASCQNDADARRFTCTYDQSIPAHNTWGLPALEFGFSEDAFGSKPVSVTVVALEAVAAAEPVVSAQGTDINVDDNTAIFGTTVKNTYDIAANGANASGAKDASVEVTIGVKNNGKATLDGSATGASPFAYTFAVPPGTQVTGVPAGCSSYVEKSGGGVDIKPGAAGGTFYGCVTDSVWFKAGSTDSKKFTLKITEVKADATGTVSFHNPFAEIKDPPADKDTANDTAKVVINPSSTSGNNGGTTTSNGSLPITGTSTNVPMLVWTGGMMLMAGFMLVLLGRKPEKTEEVQTPA</sequence>
<keyword evidence="3" id="KW-0732">Signal</keyword>
<evidence type="ECO:0008006" key="6">
    <source>
        <dbReference type="Google" id="ProtNLM"/>
    </source>
</evidence>
<feature type="signal peptide" evidence="3">
    <location>
        <begin position="1"/>
        <end position="29"/>
    </location>
</feature>
<feature type="transmembrane region" description="Helical" evidence="2">
    <location>
        <begin position="460"/>
        <end position="479"/>
    </location>
</feature>
<feature type="region of interest" description="Disordered" evidence="1">
    <location>
        <begin position="429"/>
        <end position="451"/>
    </location>
</feature>
<keyword evidence="2" id="KW-1133">Transmembrane helix</keyword>
<feature type="chain" id="PRO_5035311894" description="LPXTG-motif cell wall anchor domain-containing protein" evidence="3">
    <location>
        <begin position="30"/>
        <end position="492"/>
    </location>
</feature>